<dbReference type="GO" id="GO:0032221">
    <property type="term" value="C:Rpd3S complex"/>
    <property type="evidence" value="ECO:0007669"/>
    <property type="project" value="TreeGrafter"/>
</dbReference>
<dbReference type="PANTHER" id="PTHR47636">
    <property type="entry name" value="TRANSCRIPTIONAL REGULATORY PROTEIN RCO1"/>
    <property type="match status" value="1"/>
</dbReference>
<evidence type="ECO:0000256" key="2">
    <source>
        <dbReference type="ARBA" id="ARBA00022771"/>
    </source>
</evidence>
<dbReference type="Gene3D" id="3.30.40.10">
    <property type="entry name" value="Zinc/RING finger domain, C3HC4 (zinc finger)"/>
    <property type="match status" value="1"/>
</dbReference>
<evidence type="ECO:0000256" key="3">
    <source>
        <dbReference type="ARBA" id="ARBA00022833"/>
    </source>
</evidence>
<dbReference type="VEuPathDB" id="FungiDB:PLEOSDRAFT_1029425"/>
<organism evidence="6 7">
    <name type="scientific">Pleurotus ostreatus (strain PC15)</name>
    <name type="common">Oyster mushroom</name>
    <dbReference type="NCBI Taxonomy" id="1137138"/>
    <lineage>
        <taxon>Eukaryota</taxon>
        <taxon>Fungi</taxon>
        <taxon>Dikarya</taxon>
        <taxon>Basidiomycota</taxon>
        <taxon>Agaricomycotina</taxon>
        <taxon>Agaricomycetes</taxon>
        <taxon>Agaricomycetidae</taxon>
        <taxon>Agaricales</taxon>
        <taxon>Pleurotineae</taxon>
        <taxon>Pleurotaceae</taxon>
        <taxon>Pleurotus</taxon>
    </lineage>
</organism>
<dbReference type="AlphaFoldDB" id="A0A067PBB4"/>
<feature type="non-terminal residue" evidence="6">
    <location>
        <position position="284"/>
    </location>
</feature>
<keyword evidence="1" id="KW-0479">Metal-binding</keyword>
<accession>A0A067PBB4</accession>
<dbReference type="InterPro" id="IPR011011">
    <property type="entry name" value="Znf_FYVE_PHD"/>
</dbReference>
<dbReference type="PANTHER" id="PTHR47636:SF1">
    <property type="entry name" value="TRANSCRIPTIONAL REGULATORY PROTEIN RCO1"/>
    <property type="match status" value="1"/>
</dbReference>
<evidence type="ECO:0000256" key="4">
    <source>
        <dbReference type="SAM" id="MobiDB-lite"/>
    </source>
</evidence>
<evidence type="ECO:0000313" key="7">
    <source>
        <dbReference type="Proteomes" id="UP000027073"/>
    </source>
</evidence>
<dbReference type="STRING" id="1137138.A0A067PBB4"/>
<evidence type="ECO:0000256" key="1">
    <source>
        <dbReference type="ARBA" id="ARBA00022723"/>
    </source>
</evidence>
<protein>
    <recommendedName>
        <fullName evidence="5">Zinc finger PHD-type domain-containing protein</fullName>
    </recommendedName>
</protein>
<dbReference type="InterPro" id="IPR052819">
    <property type="entry name" value="Chromatin_regulatory_protein"/>
</dbReference>
<feature type="domain" description="Zinc finger PHD-type" evidence="5">
    <location>
        <begin position="136"/>
        <end position="209"/>
    </location>
</feature>
<dbReference type="Pfam" id="PF00628">
    <property type="entry name" value="PHD"/>
    <property type="match status" value="1"/>
</dbReference>
<evidence type="ECO:0000259" key="5">
    <source>
        <dbReference type="SMART" id="SM00249"/>
    </source>
</evidence>
<sequence length="284" mass="32435">RKDKGKGKEVSSTSVTVKEEPKTVVLNTPEPPLPMVRPLFISGVSTRQRRMWMKEIVNGIFPPQKPPPGLFSPLIQHLLHANPNEYQLPEDIRTFFKDGVHTRHRNAITHRYTSRHGQLDERDQHRLRDRNGVPVLCFRCGTSALPESVAAAAPAAKRARRSSSTNVSETWRPIVSCDYCSLHWHLDCLEPPLAIMPTFTKKWMCPNHSEQVIPPKRRIPKHNAPPIDITGPNQFNNGNIEVIQPETMPNNTQAKVAVDEVLINGRRYRVPERVIVLDFWNRIN</sequence>
<feature type="region of interest" description="Disordered" evidence="4">
    <location>
        <begin position="1"/>
        <end position="20"/>
    </location>
</feature>
<dbReference type="Proteomes" id="UP000027073">
    <property type="component" value="Unassembled WGS sequence"/>
</dbReference>
<evidence type="ECO:0000313" key="6">
    <source>
        <dbReference type="EMBL" id="KDQ33702.1"/>
    </source>
</evidence>
<dbReference type="InterPro" id="IPR019787">
    <property type="entry name" value="Znf_PHD-finger"/>
</dbReference>
<dbReference type="EMBL" id="KL198004">
    <property type="protein sequence ID" value="KDQ33702.1"/>
    <property type="molecule type" value="Genomic_DNA"/>
</dbReference>
<dbReference type="CDD" id="cd15534">
    <property type="entry name" value="PHD2_PHF12_Rco1"/>
    <property type="match status" value="1"/>
</dbReference>
<name>A0A067PBB4_PLEO1</name>
<reference evidence="7" key="1">
    <citation type="journal article" date="2014" name="Proc. Natl. Acad. Sci. U.S.A.">
        <title>Extensive sampling of basidiomycete genomes demonstrates inadequacy of the white-rot/brown-rot paradigm for wood decay fungi.</title>
        <authorList>
            <person name="Riley R."/>
            <person name="Salamov A.A."/>
            <person name="Brown D.W."/>
            <person name="Nagy L.G."/>
            <person name="Floudas D."/>
            <person name="Held B.W."/>
            <person name="Levasseur A."/>
            <person name="Lombard V."/>
            <person name="Morin E."/>
            <person name="Otillar R."/>
            <person name="Lindquist E.A."/>
            <person name="Sun H."/>
            <person name="LaButti K.M."/>
            <person name="Schmutz J."/>
            <person name="Jabbour D."/>
            <person name="Luo H."/>
            <person name="Baker S.E."/>
            <person name="Pisabarro A.G."/>
            <person name="Walton J.D."/>
            <person name="Blanchette R.A."/>
            <person name="Henrissat B."/>
            <person name="Martin F."/>
            <person name="Cullen D."/>
            <person name="Hibbett D.S."/>
            <person name="Grigoriev I.V."/>
        </authorList>
    </citation>
    <scope>NUCLEOTIDE SEQUENCE [LARGE SCALE GENOMIC DNA]</scope>
    <source>
        <strain evidence="7">PC15</strain>
    </source>
</reference>
<keyword evidence="3" id="KW-0862">Zinc</keyword>
<keyword evidence="2" id="KW-0863">Zinc-finger</keyword>
<dbReference type="InParanoid" id="A0A067PBB4"/>
<dbReference type="SUPFAM" id="SSF57903">
    <property type="entry name" value="FYVE/PHD zinc finger"/>
    <property type="match status" value="1"/>
</dbReference>
<dbReference type="InterPro" id="IPR001965">
    <property type="entry name" value="Znf_PHD"/>
</dbReference>
<dbReference type="GO" id="GO:0008270">
    <property type="term" value="F:zinc ion binding"/>
    <property type="evidence" value="ECO:0007669"/>
    <property type="project" value="UniProtKB-KW"/>
</dbReference>
<gene>
    <name evidence="6" type="ORF">PLEOSDRAFT_1029425</name>
</gene>
<feature type="non-terminal residue" evidence="6">
    <location>
        <position position="1"/>
    </location>
</feature>
<dbReference type="GO" id="GO:0006357">
    <property type="term" value="P:regulation of transcription by RNA polymerase II"/>
    <property type="evidence" value="ECO:0007669"/>
    <property type="project" value="TreeGrafter"/>
</dbReference>
<dbReference type="OrthoDB" id="5876363at2759"/>
<proteinExistence type="predicted"/>
<dbReference type="SMART" id="SM00249">
    <property type="entry name" value="PHD"/>
    <property type="match status" value="1"/>
</dbReference>
<dbReference type="InterPro" id="IPR013083">
    <property type="entry name" value="Znf_RING/FYVE/PHD"/>
</dbReference>
<dbReference type="HOGENOM" id="CLU_981964_0_0_1"/>